<dbReference type="Proteomes" id="UP000887565">
    <property type="component" value="Unplaced"/>
</dbReference>
<dbReference type="AlphaFoldDB" id="A0A915J8J2"/>
<reference evidence="2" key="1">
    <citation type="submission" date="2022-11" db="UniProtKB">
        <authorList>
            <consortium name="WormBaseParasite"/>
        </authorList>
    </citation>
    <scope>IDENTIFICATION</scope>
</reference>
<keyword evidence="1" id="KW-1185">Reference proteome</keyword>
<dbReference type="WBParaSite" id="nRc.2.0.1.t22039-RA">
    <property type="protein sequence ID" value="nRc.2.0.1.t22039-RA"/>
    <property type="gene ID" value="nRc.2.0.1.g22039"/>
</dbReference>
<evidence type="ECO:0000313" key="2">
    <source>
        <dbReference type="WBParaSite" id="nRc.2.0.1.t22039-RA"/>
    </source>
</evidence>
<sequence length="235" mass="26043">MFNLNKVPNLEEVPYSNCGVGVYTITSPKELQDFMNVSHVYDKFVVQGLISHEAWPIGNKAGQLHHVGCRPRCDPDNKYVNDLRFMICAGPNGFMPVALYSRRSAAPLKAEPSYPSWEMLGTNLSLGEDGTSGTDTTRLLLLDKDTYSDLNLGLDELIESYVQTILAATAVEDLCRRKLIVKFQLSVNGAEEVKFLEVVLKPPPGSLSSHCIATTTVPLTVHRDWDEVGNFQLDP</sequence>
<protein>
    <submittedName>
        <fullName evidence="2">Uncharacterized protein</fullName>
    </submittedName>
</protein>
<proteinExistence type="predicted"/>
<organism evidence="1 2">
    <name type="scientific">Romanomermis culicivorax</name>
    <name type="common">Nematode worm</name>
    <dbReference type="NCBI Taxonomy" id="13658"/>
    <lineage>
        <taxon>Eukaryota</taxon>
        <taxon>Metazoa</taxon>
        <taxon>Ecdysozoa</taxon>
        <taxon>Nematoda</taxon>
        <taxon>Enoplea</taxon>
        <taxon>Dorylaimia</taxon>
        <taxon>Mermithida</taxon>
        <taxon>Mermithoidea</taxon>
        <taxon>Mermithidae</taxon>
        <taxon>Romanomermis</taxon>
    </lineage>
</organism>
<evidence type="ECO:0000313" key="1">
    <source>
        <dbReference type="Proteomes" id="UP000887565"/>
    </source>
</evidence>
<name>A0A915J8J2_ROMCU</name>
<accession>A0A915J8J2</accession>